<dbReference type="InterPro" id="IPR002227">
    <property type="entry name" value="Tyrosinase_Cu-bd"/>
</dbReference>
<dbReference type="PANTHER" id="PTHR11474:SF126">
    <property type="entry name" value="TYROSINASE-LIKE PROTEIN TYR-1-RELATED"/>
    <property type="match status" value="1"/>
</dbReference>
<dbReference type="InterPro" id="IPR008922">
    <property type="entry name" value="Di-copper_centre_dom_sf"/>
</dbReference>
<comment type="cofactor">
    <cofactor evidence="1">
        <name>Cu(2+)</name>
        <dbReference type="ChEBI" id="CHEBI:29036"/>
    </cofactor>
</comment>
<comment type="similarity">
    <text evidence="2">Belongs to the tyrosinase family.</text>
</comment>
<dbReference type="Pfam" id="PF00264">
    <property type="entry name" value="Tyrosinase"/>
    <property type="match status" value="1"/>
</dbReference>
<dbReference type="Proteomes" id="UP000619486">
    <property type="component" value="Unassembled WGS sequence"/>
</dbReference>
<evidence type="ECO:0000256" key="1">
    <source>
        <dbReference type="ARBA" id="ARBA00001973"/>
    </source>
</evidence>
<protein>
    <submittedName>
        <fullName evidence="8">Tyrosinase</fullName>
    </submittedName>
</protein>
<gene>
    <name evidence="8" type="ORF">GCM10014713_53450</name>
</gene>
<dbReference type="Gene3D" id="1.10.1280.10">
    <property type="entry name" value="Di-copper center containing domain from catechol oxidase"/>
    <property type="match status" value="1"/>
</dbReference>
<dbReference type="PROSITE" id="PS00497">
    <property type="entry name" value="TYROSINASE_1"/>
    <property type="match status" value="1"/>
</dbReference>
<organism evidence="8 9">
    <name type="scientific">Streptomyces purpureus</name>
    <dbReference type="NCBI Taxonomy" id="1951"/>
    <lineage>
        <taxon>Bacteria</taxon>
        <taxon>Bacillati</taxon>
        <taxon>Actinomycetota</taxon>
        <taxon>Actinomycetes</taxon>
        <taxon>Kitasatosporales</taxon>
        <taxon>Streptomycetaceae</taxon>
        <taxon>Streptomyces</taxon>
    </lineage>
</organism>
<evidence type="ECO:0000256" key="2">
    <source>
        <dbReference type="ARBA" id="ARBA00009928"/>
    </source>
</evidence>
<evidence type="ECO:0000313" key="9">
    <source>
        <dbReference type="Proteomes" id="UP000619486"/>
    </source>
</evidence>
<reference evidence="8" key="2">
    <citation type="submission" date="2020-09" db="EMBL/GenBank/DDBJ databases">
        <authorList>
            <person name="Sun Q."/>
            <person name="Ohkuma M."/>
        </authorList>
    </citation>
    <scope>NUCLEOTIDE SEQUENCE</scope>
    <source>
        <strain evidence="8">JCM 3172</strain>
    </source>
</reference>
<feature type="domain" description="Tyrosinase copper-binding" evidence="7">
    <location>
        <begin position="226"/>
        <end position="237"/>
    </location>
</feature>
<dbReference type="PROSITE" id="PS00498">
    <property type="entry name" value="TYROSINASE_2"/>
    <property type="match status" value="1"/>
</dbReference>
<name>A0A918LUS6_9ACTN</name>
<evidence type="ECO:0000259" key="7">
    <source>
        <dbReference type="PROSITE" id="PS00498"/>
    </source>
</evidence>
<dbReference type="EMBL" id="BMQQ01000025">
    <property type="protein sequence ID" value="GGT52810.1"/>
    <property type="molecule type" value="Genomic_DNA"/>
</dbReference>
<dbReference type="PRINTS" id="PR00092">
    <property type="entry name" value="TYROSINASE"/>
</dbReference>
<accession>A0A918LUS6</accession>
<comment type="caution">
    <text evidence="8">The sequence shown here is derived from an EMBL/GenBank/DDBJ whole genome shotgun (WGS) entry which is preliminary data.</text>
</comment>
<evidence type="ECO:0000256" key="3">
    <source>
        <dbReference type="ARBA" id="ARBA00022723"/>
    </source>
</evidence>
<keyword evidence="3" id="KW-0479">Metal-binding</keyword>
<evidence type="ECO:0000313" key="8">
    <source>
        <dbReference type="EMBL" id="GGT52810.1"/>
    </source>
</evidence>
<feature type="domain" description="Tyrosinase copper-binding" evidence="6">
    <location>
        <begin position="64"/>
        <end position="81"/>
    </location>
</feature>
<reference evidence="8" key="1">
    <citation type="journal article" date="2014" name="Int. J. Syst. Evol. Microbiol.">
        <title>Complete genome sequence of Corynebacterium casei LMG S-19264T (=DSM 44701T), isolated from a smear-ripened cheese.</title>
        <authorList>
            <consortium name="US DOE Joint Genome Institute (JGI-PGF)"/>
            <person name="Walter F."/>
            <person name="Albersmeier A."/>
            <person name="Kalinowski J."/>
            <person name="Ruckert C."/>
        </authorList>
    </citation>
    <scope>NUCLEOTIDE SEQUENCE</scope>
    <source>
        <strain evidence="8">JCM 3172</strain>
    </source>
</reference>
<dbReference type="SUPFAM" id="SSF48056">
    <property type="entry name" value="Di-copper centre-containing domain"/>
    <property type="match status" value="1"/>
</dbReference>
<keyword evidence="9" id="KW-1185">Reference proteome</keyword>
<dbReference type="GO" id="GO:0046872">
    <property type="term" value="F:metal ion binding"/>
    <property type="evidence" value="ECO:0007669"/>
    <property type="project" value="UniProtKB-KW"/>
</dbReference>
<keyword evidence="5" id="KW-0186">Copper</keyword>
<dbReference type="InterPro" id="IPR050316">
    <property type="entry name" value="Tyrosinase/Hemocyanin"/>
</dbReference>
<dbReference type="GO" id="GO:0016491">
    <property type="term" value="F:oxidoreductase activity"/>
    <property type="evidence" value="ECO:0007669"/>
    <property type="project" value="UniProtKB-KW"/>
</dbReference>
<keyword evidence="4" id="KW-0560">Oxidoreductase</keyword>
<proteinExistence type="inferred from homology"/>
<evidence type="ECO:0000256" key="4">
    <source>
        <dbReference type="ARBA" id="ARBA00023002"/>
    </source>
</evidence>
<evidence type="ECO:0000256" key="5">
    <source>
        <dbReference type="ARBA" id="ARBA00023008"/>
    </source>
</evidence>
<sequence>MAYGPEGARVVYTRKNQRDLTRTERRKFVAAVLELKRRGRYDEFVRRHIDHYVADGDDGLRVAHMAPTFFPWHRRFLLDFEQALRAVDSSVSVPYWDWTRDNTPAASLFGEDFMGGNGRRGDLQVTTGPFALRGGQWPIKHSMTEDRFLTRDFGRPRDPIELPTKAELERAMSDPVYDTEPWDSTSRSGFRNLLEGWGSGRGRWLNHNRVHRWVGGMMLSGGSVNDPLFWLHHSFVDLLWTRWQRRHPRSGFLPATAPGLGSPGYGQVVARDEKMPPWNITPASMLDHSRIYRYAE</sequence>
<dbReference type="AlphaFoldDB" id="A0A918LUS6"/>
<dbReference type="PANTHER" id="PTHR11474">
    <property type="entry name" value="TYROSINASE FAMILY MEMBER"/>
    <property type="match status" value="1"/>
</dbReference>
<evidence type="ECO:0000259" key="6">
    <source>
        <dbReference type="PROSITE" id="PS00497"/>
    </source>
</evidence>